<dbReference type="PROSITE" id="PS00383">
    <property type="entry name" value="TYR_PHOSPHATASE_1"/>
    <property type="match status" value="1"/>
</dbReference>
<dbReference type="Proteomes" id="UP000320333">
    <property type="component" value="Unassembled WGS sequence"/>
</dbReference>
<dbReference type="OrthoDB" id="2017893at2759"/>
<dbReference type="InterPro" id="IPR020422">
    <property type="entry name" value="TYR_PHOSPHATASE_DUAL_dom"/>
</dbReference>
<proteinExistence type="predicted"/>
<sequence length="849" mass="90018">MQAVVRDQTTDDAVIAFALRHMQTGGGPALAATQLPDPPMRNYPMNGYGTNAMSHDDGLNQGSAVDALNGNQLACNLPWHFSWIDSDSMIGGSSAPTERRHWNALRDANVGLVVNLTESPVSPPRRHVHTLGDADLLFGAASVWDDIGAGGVAGTDTESSSSIEYSGSCAKCGHVDEVYDADLFKDVAVEASNASGGMSVLFLPIPDGSVPRFEQIDIFLKEATATIKAGKKVIVHCQAGVGRTGTFLAVYLINKYKFDPVTAISVLRRYRPQSLQFHSTDWQVDPFRLHPDPKAYNRNMVQERFVERWWHVMVRERRRTSVSRGIGCSSPLGDVASAHDEARVADFAQHKHKRRATIVMEGSKLIPDDAHDESGAAERKSGGKHRRRHTDSNGATYEGFVEYLIALSKQQQQQKQHLLHPQLQSLQTLPENPTDATMADGGTSASPLSTSGNNTSILSSSLSAISAYPTPPRTLETSSTIKHVNYAPAANSPPVQPVSPLAQSFATSQLQFSVTPAAEPSQPASQLSSSLTDSLSKLSTSLPPAHHPYSRSVAAAPGSYQRKRHPKPYLHNPGNLGGASSAPKSSSFTISSILLKLIDQQLDAKFSAFVNPCIVNTPHATRAAAELNLPFVDESIAGKLVQASGTSVPVDAETSATLCYGCRGVVSVGPEIVVHRPQPLSSQLNNAASSAVVWPVLVPFPKRGDEVGAPVFSAGGLNGSLSNASMMSPRSPVSPQASAVDSLLMMSGSNGSFASQGKSFGRGGAAAADGWGAAQFTRHRGSSASLGVFGEDMDLDLDGDGGPNVSTISAAGSFVVGSVTSDLNGAVEALKLEEVQRREISLAVRNRVV</sequence>
<dbReference type="EMBL" id="QEAP01000125">
    <property type="protein sequence ID" value="TPX74444.1"/>
    <property type="molecule type" value="Genomic_DNA"/>
</dbReference>
<evidence type="ECO:0000256" key="2">
    <source>
        <dbReference type="SAM" id="MobiDB-lite"/>
    </source>
</evidence>
<dbReference type="FunFam" id="3.90.190.10:FF:000157">
    <property type="entry name" value="Protein-tyrosine phosphatase"/>
    <property type="match status" value="1"/>
</dbReference>
<feature type="compositionally biased region" description="Low complexity" evidence="2">
    <location>
        <begin position="516"/>
        <end position="542"/>
    </location>
</feature>
<dbReference type="GO" id="GO:0004725">
    <property type="term" value="F:protein tyrosine phosphatase activity"/>
    <property type="evidence" value="ECO:0007669"/>
    <property type="project" value="InterPro"/>
</dbReference>
<keyword evidence="5" id="KW-1185">Reference proteome</keyword>
<keyword evidence="1" id="KW-0378">Hydrolase</keyword>
<dbReference type="AlphaFoldDB" id="A0A507FDY8"/>
<dbReference type="InterPro" id="IPR016130">
    <property type="entry name" value="Tyr_Pase_AS"/>
</dbReference>
<accession>A0A507FDY8</accession>
<feature type="region of interest" description="Disordered" evidence="2">
    <location>
        <begin position="513"/>
        <end position="581"/>
    </location>
</feature>
<dbReference type="PRINTS" id="PR00700">
    <property type="entry name" value="PRTYPHPHTASE"/>
</dbReference>
<dbReference type="SMART" id="SM00195">
    <property type="entry name" value="DSPc"/>
    <property type="match status" value="1"/>
</dbReference>
<dbReference type="PANTHER" id="PTHR23339">
    <property type="entry name" value="TYROSINE SPECIFIC PROTEIN PHOSPHATASE AND DUAL SPECIFICITY PROTEIN PHOSPHATASE"/>
    <property type="match status" value="1"/>
</dbReference>
<dbReference type="Pfam" id="PF22785">
    <property type="entry name" value="Tc-R-P"/>
    <property type="match status" value="1"/>
</dbReference>
<feature type="region of interest" description="Disordered" evidence="2">
    <location>
        <begin position="429"/>
        <end position="453"/>
    </location>
</feature>
<comment type="caution">
    <text evidence="4">The sequence shown here is derived from an EMBL/GenBank/DDBJ whole genome shotgun (WGS) entry which is preliminary data.</text>
</comment>
<gene>
    <name evidence="4" type="ORF">CcCBS67573_g04286</name>
</gene>
<evidence type="ECO:0000256" key="1">
    <source>
        <dbReference type="ARBA" id="ARBA00022801"/>
    </source>
</evidence>
<feature type="domain" description="Tyrosine specific protein phosphatases" evidence="3">
    <location>
        <begin position="217"/>
        <end position="276"/>
    </location>
</feature>
<dbReference type="InterPro" id="IPR050561">
    <property type="entry name" value="PTP"/>
</dbReference>
<evidence type="ECO:0000259" key="3">
    <source>
        <dbReference type="PROSITE" id="PS50056"/>
    </source>
</evidence>
<feature type="region of interest" description="Disordered" evidence="2">
    <location>
        <begin position="359"/>
        <end position="393"/>
    </location>
</feature>
<name>A0A507FDY8_9FUNG</name>
<dbReference type="InterPro" id="IPR000387">
    <property type="entry name" value="Tyr_Pase_dom"/>
</dbReference>
<dbReference type="SMART" id="SM00404">
    <property type="entry name" value="PTPc_motif"/>
    <property type="match status" value="1"/>
</dbReference>
<dbReference type="InterPro" id="IPR029021">
    <property type="entry name" value="Prot-tyrosine_phosphatase-like"/>
</dbReference>
<reference evidence="4 5" key="1">
    <citation type="journal article" date="2019" name="Sci. Rep.">
        <title>Comparative genomics of chytrid fungi reveal insights into the obligate biotrophic and pathogenic lifestyle of Synchytrium endobioticum.</title>
        <authorList>
            <person name="van de Vossenberg B.T.L.H."/>
            <person name="Warris S."/>
            <person name="Nguyen H.D.T."/>
            <person name="van Gent-Pelzer M.P.E."/>
            <person name="Joly D.L."/>
            <person name="van de Geest H.C."/>
            <person name="Bonants P.J.M."/>
            <person name="Smith D.S."/>
            <person name="Levesque C.A."/>
            <person name="van der Lee T.A.J."/>
        </authorList>
    </citation>
    <scope>NUCLEOTIDE SEQUENCE [LARGE SCALE GENOMIC DNA]</scope>
    <source>
        <strain evidence="4 5">CBS 675.73</strain>
    </source>
</reference>
<dbReference type="InterPro" id="IPR003595">
    <property type="entry name" value="Tyr_Pase_cat"/>
</dbReference>
<evidence type="ECO:0000313" key="4">
    <source>
        <dbReference type="EMBL" id="TPX74444.1"/>
    </source>
</evidence>
<dbReference type="SUPFAM" id="SSF52799">
    <property type="entry name" value="(Phosphotyrosine protein) phosphatases II"/>
    <property type="match status" value="1"/>
</dbReference>
<dbReference type="InterPro" id="IPR000242">
    <property type="entry name" value="PTP_cat"/>
</dbReference>
<dbReference type="STRING" id="246404.A0A507FDY8"/>
<dbReference type="PROSITE" id="PS50056">
    <property type="entry name" value="TYR_PHOSPHATASE_2"/>
    <property type="match status" value="1"/>
</dbReference>
<evidence type="ECO:0000313" key="5">
    <source>
        <dbReference type="Proteomes" id="UP000320333"/>
    </source>
</evidence>
<organism evidence="4 5">
    <name type="scientific">Chytriomyces confervae</name>
    <dbReference type="NCBI Taxonomy" id="246404"/>
    <lineage>
        <taxon>Eukaryota</taxon>
        <taxon>Fungi</taxon>
        <taxon>Fungi incertae sedis</taxon>
        <taxon>Chytridiomycota</taxon>
        <taxon>Chytridiomycota incertae sedis</taxon>
        <taxon>Chytridiomycetes</taxon>
        <taxon>Chytridiales</taxon>
        <taxon>Chytriomycetaceae</taxon>
        <taxon>Chytriomyces</taxon>
    </lineage>
</organism>
<feature type="compositionally biased region" description="Basic and acidic residues" evidence="2">
    <location>
        <begin position="366"/>
        <end position="381"/>
    </location>
</feature>
<protein>
    <recommendedName>
        <fullName evidence="3">Tyrosine specific protein phosphatases domain-containing protein</fullName>
    </recommendedName>
</protein>
<dbReference type="Gene3D" id="3.90.190.10">
    <property type="entry name" value="Protein tyrosine phosphatase superfamily"/>
    <property type="match status" value="1"/>
</dbReference>